<evidence type="ECO:0000259" key="4">
    <source>
        <dbReference type="PROSITE" id="PS51350"/>
    </source>
</evidence>
<dbReference type="GO" id="GO:0016740">
    <property type="term" value="F:transferase activity"/>
    <property type="evidence" value="ECO:0007669"/>
    <property type="project" value="UniProtKB-KW"/>
</dbReference>
<evidence type="ECO:0000256" key="2">
    <source>
        <dbReference type="ARBA" id="ARBA00022490"/>
    </source>
</evidence>
<dbReference type="OrthoDB" id="350754at2"/>
<dbReference type="PATRIC" id="fig|273678.4.peg.364"/>
<dbReference type="InterPro" id="IPR035895">
    <property type="entry name" value="HPr-like_sf"/>
</dbReference>
<evidence type="ECO:0000313" key="6">
    <source>
        <dbReference type="Proteomes" id="UP000033900"/>
    </source>
</evidence>
<dbReference type="RefSeq" id="WP_045256045.1">
    <property type="nucleotide sequence ID" value="NZ_CP158847.1"/>
</dbReference>
<evidence type="ECO:0000256" key="1">
    <source>
        <dbReference type="ARBA" id="ARBA00004496"/>
    </source>
</evidence>
<dbReference type="STRING" id="273678.RS84_00371"/>
<gene>
    <name evidence="5" type="primary">ptsO</name>
    <name evidence="5" type="ORF">RS84_00371</name>
</gene>
<evidence type="ECO:0000313" key="5">
    <source>
        <dbReference type="EMBL" id="KJL49258.1"/>
    </source>
</evidence>
<dbReference type="EC" id="2.7.11.-" evidence="5"/>
<dbReference type="PROSITE" id="PS51350">
    <property type="entry name" value="PTS_HPR_DOM"/>
    <property type="match status" value="1"/>
</dbReference>
<comment type="subcellular location">
    <subcellularLocation>
        <location evidence="1">Cytoplasm</location>
    </subcellularLocation>
</comment>
<dbReference type="InterPro" id="IPR000032">
    <property type="entry name" value="HPr-like"/>
</dbReference>
<protein>
    <submittedName>
        <fullName evidence="5">Phosphocarrier protein NPr</fullName>
        <ecNumber evidence="5">2.7.11.-</ecNumber>
    </submittedName>
</protein>
<feature type="domain" description="HPr" evidence="4">
    <location>
        <begin position="1"/>
        <end position="87"/>
    </location>
</feature>
<name>A0A0M2HXV4_9MICO</name>
<dbReference type="AlphaFoldDB" id="A0A0M2HXV4"/>
<dbReference type="PANTHER" id="PTHR33705">
    <property type="entry name" value="PHOSPHOCARRIER PROTEIN HPR"/>
    <property type="match status" value="1"/>
</dbReference>
<reference evidence="5 6" key="1">
    <citation type="submission" date="2015-02" db="EMBL/GenBank/DDBJ databases">
        <title>Draft genome sequences of ten Microbacterium spp. with emphasis on heavy metal contaminated environments.</title>
        <authorList>
            <person name="Corretto E."/>
        </authorList>
    </citation>
    <scope>NUCLEOTIDE SEQUENCE [LARGE SCALE GENOMIC DNA]</scope>
    <source>
        <strain evidence="5 6">SA35</strain>
    </source>
</reference>
<dbReference type="Pfam" id="PF00381">
    <property type="entry name" value="PTS-HPr"/>
    <property type="match status" value="1"/>
</dbReference>
<dbReference type="PANTHER" id="PTHR33705:SF2">
    <property type="entry name" value="PHOSPHOCARRIER PROTEIN NPR"/>
    <property type="match status" value="1"/>
</dbReference>
<dbReference type="PRINTS" id="PR00107">
    <property type="entry name" value="PHOSPHOCPHPR"/>
</dbReference>
<dbReference type="SUPFAM" id="SSF55594">
    <property type="entry name" value="HPr-like"/>
    <property type="match status" value="1"/>
</dbReference>
<keyword evidence="2" id="KW-0963">Cytoplasm</keyword>
<keyword evidence="5" id="KW-0808">Transferase</keyword>
<dbReference type="NCBIfam" id="TIGR01003">
    <property type="entry name" value="PTS_HPr_family"/>
    <property type="match status" value="1"/>
</dbReference>
<sequence length="87" mass="9032">MATRRVTITALNGGHARPVAELVRLAMDHDDPVVVRKDTGAEADLRSVLAVMMLDLAEGDVVTLETADAPASAALLDALSAVLDPKG</sequence>
<dbReference type="GO" id="GO:0005737">
    <property type="term" value="C:cytoplasm"/>
    <property type="evidence" value="ECO:0007669"/>
    <property type="project" value="UniProtKB-SubCell"/>
</dbReference>
<dbReference type="InterPro" id="IPR050399">
    <property type="entry name" value="HPr"/>
</dbReference>
<dbReference type="EMBL" id="JYJB01000004">
    <property type="protein sequence ID" value="KJL49258.1"/>
    <property type="molecule type" value="Genomic_DNA"/>
</dbReference>
<proteinExistence type="predicted"/>
<accession>A0A0M2HXV4</accession>
<keyword evidence="3" id="KW-0598">Phosphotransferase system</keyword>
<keyword evidence="6" id="KW-1185">Reference proteome</keyword>
<comment type="caution">
    <text evidence="5">The sequence shown here is derived from an EMBL/GenBank/DDBJ whole genome shotgun (WGS) entry which is preliminary data.</text>
</comment>
<organism evidence="5 6">
    <name type="scientific">Microbacterium hydrocarbonoxydans</name>
    <dbReference type="NCBI Taxonomy" id="273678"/>
    <lineage>
        <taxon>Bacteria</taxon>
        <taxon>Bacillati</taxon>
        <taxon>Actinomycetota</taxon>
        <taxon>Actinomycetes</taxon>
        <taxon>Micrococcales</taxon>
        <taxon>Microbacteriaceae</taxon>
        <taxon>Microbacterium</taxon>
    </lineage>
</organism>
<evidence type="ECO:0000256" key="3">
    <source>
        <dbReference type="ARBA" id="ARBA00022683"/>
    </source>
</evidence>
<dbReference type="Proteomes" id="UP000033900">
    <property type="component" value="Unassembled WGS sequence"/>
</dbReference>
<dbReference type="Gene3D" id="3.30.1340.10">
    <property type="entry name" value="HPr-like"/>
    <property type="match status" value="1"/>
</dbReference>
<dbReference type="GO" id="GO:0009401">
    <property type="term" value="P:phosphoenolpyruvate-dependent sugar phosphotransferase system"/>
    <property type="evidence" value="ECO:0007669"/>
    <property type="project" value="UniProtKB-KW"/>
</dbReference>